<dbReference type="Pfam" id="PF00753">
    <property type="entry name" value="Lactamase_B"/>
    <property type="match status" value="1"/>
</dbReference>
<dbReference type="SUPFAM" id="SSF56281">
    <property type="entry name" value="Metallo-hydrolase/oxidoreductase"/>
    <property type="match status" value="1"/>
</dbReference>
<dbReference type="OrthoDB" id="5177904at2"/>
<keyword evidence="7" id="KW-1185">Reference proteome</keyword>
<comment type="similarity">
    <text evidence="1">Belongs to the metallo-beta-lactamase superfamily.</text>
</comment>
<dbReference type="Gene3D" id="3.60.15.10">
    <property type="entry name" value="Ribonuclease Z/Hydroxyacylglutathione hydrolase-like"/>
    <property type="match status" value="1"/>
</dbReference>
<dbReference type="InterPro" id="IPR051013">
    <property type="entry name" value="MBL_superfamily_lactonases"/>
</dbReference>
<keyword evidence="2" id="KW-0479">Metal-binding</keyword>
<evidence type="ECO:0000256" key="4">
    <source>
        <dbReference type="ARBA" id="ARBA00022833"/>
    </source>
</evidence>
<evidence type="ECO:0000313" key="6">
    <source>
        <dbReference type="EMBL" id="SCF32614.1"/>
    </source>
</evidence>
<dbReference type="GO" id="GO:0016787">
    <property type="term" value="F:hydrolase activity"/>
    <property type="evidence" value="ECO:0007669"/>
    <property type="project" value="UniProtKB-KW"/>
</dbReference>
<keyword evidence="4" id="KW-0862">Zinc</keyword>
<name>A0A1C4ZIN0_MICEC</name>
<dbReference type="PANTHER" id="PTHR42978:SF6">
    <property type="entry name" value="QUORUM-QUENCHING LACTONASE YTNP-RELATED"/>
    <property type="match status" value="1"/>
</dbReference>
<protein>
    <submittedName>
        <fullName evidence="6">Glyoxylase, beta-lactamase superfamily II</fullName>
    </submittedName>
</protein>
<evidence type="ECO:0000313" key="7">
    <source>
        <dbReference type="Proteomes" id="UP000198253"/>
    </source>
</evidence>
<dbReference type="AlphaFoldDB" id="A0A1C4ZIN0"/>
<dbReference type="InterPro" id="IPR001279">
    <property type="entry name" value="Metallo-B-lactamas"/>
</dbReference>
<dbReference type="GO" id="GO:0046872">
    <property type="term" value="F:metal ion binding"/>
    <property type="evidence" value="ECO:0007669"/>
    <property type="project" value="UniProtKB-KW"/>
</dbReference>
<dbReference type="EMBL" id="LT607413">
    <property type="protein sequence ID" value="SCF32614.1"/>
    <property type="molecule type" value="Genomic_DNA"/>
</dbReference>
<feature type="domain" description="Metallo-beta-lactamase" evidence="5">
    <location>
        <begin position="63"/>
        <end position="276"/>
    </location>
</feature>
<keyword evidence="3" id="KW-0378">Hydrolase</keyword>
<gene>
    <name evidence="6" type="ORF">GA0070618_5281</name>
</gene>
<evidence type="ECO:0000256" key="1">
    <source>
        <dbReference type="ARBA" id="ARBA00007749"/>
    </source>
</evidence>
<organism evidence="6 7">
    <name type="scientific">Micromonospora echinospora</name>
    <name type="common">Micromonospora purpurea</name>
    <dbReference type="NCBI Taxonomy" id="1877"/>
    <lineage>
        <taxon>Bacteria</taxon>
        <taxon>Bacillati</taxon>
        <taxon>Actinomycetota</taxon>
        <taxon>Actinomycetes</taxon>
        <taxon>Micromonosporales</taxon>
        <taxon>Micromonosporaceae</taxon>
        <taxon>Micromonospora</taxon>
    </lineage>
</organism>
<reference evidence="7" key="1">
    <citation type="submission" date="2016-06" db="EMBL/GenBank/DDBJ databases">
        <authorList>
            <person name="Varghese N."/>
            <person name="Submissions Spin"/>
        </authorList>
    </citation>
    <scope>NUCLEOTIDE SEQUENCE [LARGE SCALE GENOMIC DNA]</scope>
    <source>
        <strain evidence="7">DSM 43816</strain>
    </source>
</reference>
<dbReference type="InterPro" id="IPR036866">
    <property type="entry name" value="RibonucZ/Hydroxyglut_hydro"/>
</dbReference>
<accession>A0A1C4ZIN0</accession>
<evidence type="ECO:0000259" key="5">
    <source>
        <dbReference type="SMART" id="SM00849"/>
    </source>
</evidence>
<sequence length="303" mass="32963">MVSGPQTVVIGGVEITRIQEYAGPSPATPGFLFPDSDPAYWRDNAGWLDPDFFDSGRGQLRSVLHTWLIRSQGAVILVDTGAGNGKERPYAPVYAHHDTAYLANLAAVGVAPEDVDIVINTHLHVDHVGWNTRLEGRGWVPTFPNARYLITREDFEFWDPVKNPRPPADGNQNVFEDSVVPVHRAGLVELWSGEYRIDSDLVLQAAPGHTPGSAVLRLESGNAGALFVGDIIHSPVQIAAPDVNSCFCEDPALARASRRRLLAEAAERSLLVFPAHFGGHSACHVAAADDVFVIRDWADLARI</sequence>
<dbReference type="PANTHER" id="PTHR42978">
    <property type="entry name" value="QUORUM-QUENCHING LACTONASE YTNP-RELATED-RELATED"/>
    <property type="match status" value="1"/>
</dbReference>
<dbReference type="SMART" id="SM00849">
    <property type="entry name" value="Lactamase_B"/>
    <property type="match status" value="1"/>
</dbReference>
<dbReference type="Proteomes" id="UP000198253">
    <property type="component" value="Chromosome I"/>
</dbReference>
<proteinExistence type="inferred from homology"/>
<dbReference type="InParanoid" id="A0A1C4ZIN0"/>
<evidence type="ECO:0000256" key="3">
    <source>
        <dbReference type="ARBA" id="ARBA00022801"/>
    </source>
</evidence>
<evidence type="ECO:0000256" key="2">
    <source>
        <dbReference type="ARBA" id="ARBA00022723"/>
    </source>
</evidence>
<dbReference type="CDD" id="cd16277">
    <property type="entry name" value="metallo-hydrolase-like_MBL-fold"/>
    <property type="match status" value="1"/>
</dbReference>